<keyword evidence="2" id="KW-1185">Reference proteome</keyword>
<evidence type="ECO:0000313" key="1">
    <source>
        <dbReference type="EMBL" id="SDJ27919.1"/>
    </source>
</evidence>
<dbReference type="OrthoDB" id="711499at2"/>
<reference evidence="1 2" key="1">
    <citation type="submission" date="2016-10" db="EMBL/GenBank/DDBJ databases">
        <authorList>
            <person name="de Groot N.N."/>
        </authorList>
    </citation>
    <scope>NUCLEOTIDE SEQUENCE [LARGE SCALE GENOMIC DNA]</scope>
    <source>
        <strain evidence="1 2">CGMCC 1.10076</strain>
    </source>
</reference>
<evidence type="ECO:0000313" key="2">
    <source>
        <dbReference type="Proteomes" id="UP000199580"/>
    </source>
</evidence>
<dbReference type="RefSeq" id="WP_091391714.1">
    <property type="nucleotide sequence ID" value="NZ_BKAI01000002.1"/>
</dbReference>
<name>A0A1G8SFA6_9FLAO</name>
<dbReference type="EMBL" id="FNEZ01000001">
    <property type="protein sequence ID" value="SDJ27919.1"/>
    <property type="molecule type" value="Genomic_DNA"/>
</dbReference>
<dbReference type="Proteomes" id="UP000199580">
    <property type="component" value="Unassembled WGS sequence"/>
</dbReference>
<proteinExistence type="predicted"/>
<accession>A0A1G8SFA6</accession>
<sequence>MKTPAKRICIFPKDVALVTGLSYRQSLRLLNKVRESLKKKETDFVTIEEFCNYKGLSKEQIDQFIF</sequence>
<dbReference type="AlphaFoldDB" id="A0A1G8SFA6"/>
<organism evidence="1 2">
    <name type="scientific">Flavobacterium noncentrifugens</name>
    <dbReference type="NCBI Taxonomy" id="1128970"/>
    <lineage>
        <taxon>Bacteria</taxon>
        <taxon>Pseudomonadati</taxon>
        <taxon>Bacteroidota</taxon>
        <taxon>Flavobacteriia</taxon>
        <taxon>Flavobacteriales</taxon>
        <taxon>Flavobacteriaceae</taxon>
        <taxon>Flavobacterium</taxon>
    </lineage>
</organism>
<dbReference type="STRING" id="1128970.SAMN04487935_0533"/>
<protein>
    <submittedName>
        <fullName evidence="1">Uncharacterized protein</fullName>
    </submittedName>
</protein>
<gene>
    <name evidence="1" type="ORF">SAMN04487935_0533</name>
</gene>